<dbReference type="EMBL" id="JAQGDS010000010">
    <property type="protein sequence ID" value="KAJ6257558.1"/>
    <property type="molecule type" value="Genomic_DNA"/>
</dbReference>
<accession>A0AAD6NI88</accession>
<evidence type="ECO:0000256" key="1">
    <source>
        <dbReference type="SAM" id="MobiDB-lite"/>
    </source>
</evidence>
<proteinExistence type="predicted"/>
<keyword evidence="3" id="KW-1185">Reference proteome</keyword>
<dbReference type="Pfam" id="PF14441">
    <property type="entry name" value="OTT_1508_deam"/>
    <property type="match status" value="1"/>
</dbReference>
<evidence type="ECO:0000313" key="3">
    <source>
        <dbReference type="Proteomes" id="UP001221413"/>
    </source>
</evidence>
<reference evidence="2" key="1">
    <citation type="submission" date="2023-01" db="EMBL/GenBank/DDBJ databases">
        <title>The chitinases involved in constricting ring structure development in the nematode-trapping fungus Drechslerella dactyloides.</title>
        <authorList>
            <person name="Wang R."/>
            <person name="Zhang L."/>
            <person name="Tang P."/>
            <person name="Li S."/>
            <person name="Liang L."/>
        </authorList>
    </citation>
    <scope>NUCLEOTIDE SEQUENCE</scope>
    <source>
        <strain evidence="2">YMF1.00031</strain>
    </source>
</reference>
<dbReference type="AlphaFoldDB" id="A0AAD6NI88"/>
<dbReference type="Proteomes" id="UP001221413">
    <property type="component" value="Unassembled WGS sequence"/>
</dbReference>
<sequence>MEELFLASPCLKLDSLPRSPHLSSRLQKLSAITFTITNQQDIDIDIETGIGISDIGTADEAAMATINLPDIILAQDLKYDKAFYTEAHTIALIDPDQAKPASINRSMSILQAIALLLTTSPGESVAVHTRLLPHRTIITYARNTISTASHDRHANRLMRYLAKAGRLDDGNGLRHQNIRYEIYAHLLSIIIRACHRKVLSRMRKLKDAIIDAIITASKQEGGPPLPKEDGEWRDVHYYTVFSVEKLDDIEFCEFSTTVRDKMGHSPDDPTWCIAAWLAAFAGRVLAFDVDKVPKPRSRNAEGGAVGANGGDDTQGDGYKCDRERVAAQQYFDELYDIISACVTVVKVRYAEVVVGDREIFRRMCKLAEYAMAMGKVLEAVAGRKTEYVLREVCSKNKIHGWFPKDAHCMLTYYCDSTGSRKCTADQLYEAFHHPNNFPSEHKPYGMFNQIPFTVHPELTLVCHLAAQNSRLPAGRANIKIGLTKRSCWLCEQWLTGLGELLTITVTNMGGFSGKKTTGWQLPVAVKGVCNMEEFIDMVNLKLFRKTTMKARTILGRVWGEAEKQKREQHQKAKASEKLKRKEPQKTMAHVFEDANATLAKWLEQAKK</sequence>
<comment type="caution">
    <text evidence="2">The sequence shown here is derived from an EMBL/GenBank/DDBJ whole genome shotgun (WGS) entry which is preliminary data.</text>
</comment>
<name>A0AAD6NI88_DREDA</name>
<feature type="region of interest" description="Disordered" evidence="1">
    <location>
        <begin position="564"/>
        <end position="585"/>
    </location>
</feature>
<feature type="compositionally biased region" description="Basic and acidic residues" evidence="1">
    <location>
        <begin position="564"/>
        <end position="584"/>
    </location>
</feature>
<gene>
    <name evidence="2" type="ORF">Dda_7343</name>
</gene>
<evidence type="ECO:0000313" key="2">
    <source>
        <dbReference type="EMBL" id="KAJ6257558.1"/>
    </source>
</evidence>
<organism evidence="2 3">
    <name type="scientific">Drechslerella dactyloides</name>
    <name type="common">Nematode-trapping fungus</name>
    <name type="synonym">Arthrobotrys dactyloides</name>
    <dbReference type="NCBI Taxonomy" id="74499"/>
    <lineage>
        <taxon>Eukaryota</taxon>
        <taxon>Fungi</taxon>
        <taxon>Dikarya</taxon>
        <taxon>Ascomycota</taxon>
        <taxon>Pezizomycotina</taxon>
        <taxon>Orbiliomycetes</taxon>
        <taxon>Orbiliales</taxon>
        <taxon>Orbiliaceae</taxon>
        <taxon>Drechslerella</taxon>
    </lineage>
</organism>
<dbReference type="InterPro" id="IPR027796">
    <property type="entry name" value="OTT_1508_deam-like"/>
</dbReference>
<protein>
    <submittedName>
        <fullName evidence="2">Uncharacterized protein</fullName>
    </submittedName>
</protein>